<evidence type="ECO:0000256" key="8">
    <source>
        <dbReference type="ARBA" id="ARBA00022982"/>
    </source>
</evidence>
<dbReference type="Pfam" id="PF01292">
    <property type="entry name" value="Ni_hydr_CYTB"/>
    <property type="match status" value="1"/>
</dbReference>
<dbReference type="Proteomes" id="UP000306441">
    <property type="component" value="Unassembled WGS sequence"/>
</dbReference>
<keyword evidence="3" id="KW-0813">Transport</keyword>
<evidence type="ECO:0000256" key="4">
    <source>
        <dbReference type="ARBA" id="ARBA00022475"/>
    </source>
</evidence>
<comment type="cofactor">
    <cofactor evidence="1">
        <name>heme b</name>
        <dbReference type="ChEBI" id="CHEBI:60344"/>
    </cofactor>
</comment>
<dbReference type="RefSeq" id="WP_136354160.1">
    <property type="nucleotide sequence ID" value="NZ_SSNY01000002.1"/>
</dbReference>
<keyword evidence="8" id="KW-0249">Electron transport</keyword>
<evidence type="ECO:0000256" key="9">
    <source>
        <dbReference type="ARBA" id="ARBA00022989"/>
    </source>
</evidence>
<evidence type="ECO:0000256" key="12">
    <source>
        <dbReference type="ARBA" id="ARBA00037975"/>
    </source>
</evidence>
<dbReference type="EMBL" id="SSNY01000002">
    <property type="protein sequence ID" value="THF58769.1"/>
    <property type="molecule type" value="Genomic_DNA"/>
</dbReference>
<evidence type="ECO:0000256" key="11">
    <source>
        <dbReference type="ARBA" id="ARBA00023136"/>
    </source>
</evidence>
<dbReference type="SUPFAM" id="SSF81342">
    <property type="entry name" value="Transmembrane di-heme cytochromes"/>
    <property type="match status" value="1"/>
</dbReference>
<name>A0ABY2QAC9_9HYPH</name>
<dbReference type="Gene3D" id="1.20.950.20">
    <property type="entry name" value="Transmembrane di-heme cytochromes, Chain C"/>
    <property type="match status" value="1"/>
</dbReference>
<gene>
    <name evidence="15" type="ORF">E6C48_03685</name>
</gene>
<accession>A0ABY2QAC9</accession>
<feature type="transmembrane region" description="Helical" evidence="13">
    <location>
        <begin position="93"/>
        <end position="113"/>
    </location>
</feature>
<feature type="transmembrane region" description="Helical" evidence="13">
    <location>
        <begin position="151"/>
        <end position="168"/>
    </location>
</feature>
<dbReference type="PANTHER" id="PTHR30529">
    <property type="entry name" value="CYTOCHROME B561"/>
    <property type="match status" value="1"/>
</dbReference>
<evidence type="ECO:0000256" key="1">
    <source>
        <dbReference type="ARBA" id="ARBA00001970"/>
    </source>
</evidence>
<feature type="transmembrane region" description="Helical" evidence="13">
    <location>
        <begin position="12"/>
        <end position="35"/>
    </location>
</feature>
<dbReference type="PANTHER" id="PTHR30529:SF1">
    <property type="entry name" value="CYTOCHROME B561 HOMOLOG 2"/>
    <property type="match status" value="1"/>
</dbReference>
<evidence type="ECO:0000256" key="5">
    <source>
        <dbReference type="ARBA" id="ARBA00022617"/>
    </source>
</evidence>
<evidence type="ECO:0000256" key="2">
    <source>
        <dbReference type="ARBA" id="ARBA00004651"/>
    </source>
</evidence>
<evidence type="ECO:0000256" key="3">
    <source>
        <dbReference type="ARBA" id="ARBA00022448"/>
    </source>
</evidence>
<keyword evidence="10" id="KW-0408">Iron</keyword>
<sequence length="193" mass="21537">MALLFRNTPTHYGWIAILLHWLIAVLFIGQFALGLAMVRISSQRTAFELIQWHKSFGFLLLGLVLVRIGWRLGNVRPTLPETVAPLERRAAPLVHALLYVVQLIVPLSGWALVSVSVLEVPSVPFDLFVMPNLPLGASDAAEAFWSVAHEWLAWVGIALAALHILAALRHRFLLRDSVFQRMIAPPSGDEPRE</sequence>
<evidence type="ECO:0000259" key="14">
    <source>
        <dbReference type="Pfam" id="PF01292"/>
    </source>
</evidence>
<keyword evidence="6 13" id="KW-0812">Transmembrane</keyword>
<comment type="caution">
    <text evidence="15">The sequence shown here is derived from an EMBL/GenBank/DDBJ whole genome shotgun (WGS) entry which is preliminary data.</text>
</comment>
<reference evidence="15 16" key="1">
    <citation type="submission" date="2019-04" db="EMBL/GenBank/DDBJ databases">
        <title>Mesorhizobium composti sp. nov., isolated from compost.</title>
        <authorList>
            <person name="Lin S.-Y."/>
            <person name="Hameed A."/>
            <person name="Hsieh Y.-T."/>
            <person name="Young C.-C."/>
        </authorList>
    </citation>
    <scope>NUCLEOTIDE SEQUENCE [LARGE SCALE GENOMIC DNA]</scope>
    <source>
        <strain evidence="15 16">CC-YTH430</strain>
    </source>
</reference>
<evidence type="ECO:0000313" key="16">
    <source>
        <dbReference type="Proteomes" id="UP000306441"/>
    </source>
</evidence>
<keyword evidence="4" id="KW-1003">Cell membrane</keyword>
<dbReference type="InterPro" id="IPR016174">
    <property type="entry name" value="Di-haem_cyt_TM"/>
</dbReference>
<organism evidence="15 16">
    <name type="scientific">Ollibium composti</name>
    <dbReference type="NCBI Taxonomy" id="2675109"/>
    <lineage>
        <taxon>Bacteria</taxon>
        <taxon>Pseudomonadati</taxon>
        <taxon>Pseudomonadota</taxon>
        <taxon>Alphaproteobacteria</taxon>
        <taxon>Hyphomicrobiales</taxon>
        <taxon>Phyllobacteriaceae</taxon>
        <taxon>Ollibium</taxon>
    </lineage>
</organism>
<evidence type="ECO:0000256" key="13">
    <source>
        <dbReference type="SAM" id="Phobius"/>
    </source>
</evidence>
<dbReference type="InterPro" id="IPR011577">
    <property type="entry name" value="Cyt_b561_bac/Ni-Hgenase"/>
</dbReference>
<evidence type="ECO:0000256" key="6">
    <source>
        <dbReference type="ARBA" id="ARBA00022692"/>
    </source>
</evidence>
<keyword evidence="16" id="KW-1185">Reference proteome</keyword>
<evidence type="ECO:0000256" key="7">
    <source>
        <dbReference type="ARBA" id="ARBA00022723"/>
    </source>
</evidence>
<keyword evidence="11 13" id="KW-0472">Membrane</keyword>
<comment type="subcellular location">
    <subcellularLocation>
        <location evidence="2">Cell membrane</location>
        <topology evidence="2">Multi-pass membrane protein</topology>
    </subcellularLocation>
</comment>
<keyword evidence="9 13" id="KW-1133">Transmembrane helix</keyword>
<proteinExistence type="inferred from homology"/>
<feature type="domain" description="Cytochrome b561 bacterial/Ni-hydrogenase" evidence="14">
    <location>
        <begin position="11"/>
        <end position="183"/>
    </location>
</feature>
<keyword evidence="5" id="KW-0349">Heme</keyword>
<evidence type="ECO:0000256" key="10">
    <source>
        <dbReference type="ARBA" id="ARBA00023004"/>
    </source>
</evidence>
<protein>
    <submittedName>
        <fullName evidence="15">Cytochrome b</fullName>
    </submittedName>
</protein>
<dbReference type="InterPro" id="IPR052168">
    <property type="entry name" value="Cytochrome_b561_oxidase"/>
</dbReference>
<evidence type="ECO:0000313" key="15">
    <source>
        <dbReference type="EMBL" id="THF58769.1"/>
    </source>
</evidence>
<keyword evidence="7" id="KW-0479">Metal-binding</keyword>
<comment type="similarity">
    <text evidence="12">Belongs to the cytochrome b561 family.</text>
</comment>